<evidence type="ECO:0000313" key="6">
    <source>
        <dbReference type="Proteomes" id="UP000244309"/>
    </source>
</evidence>
<evidence type="ECO:0000259" key="4">
    <source>
        <dbReference type="PROSITE" id="PS50102"/>
    </source>
</evidence>
<dbReference type="GeneID" id="37007240"/>
<name>A0A2V1AQH6_9ASCO</name>
<feature type="domain" description="RRM" evidence="4">
    <location>
        <begin position="365"/>
        <end position="499"/>
    </location>
</feature>
<dbReference type="InterPro" id="IPR035979">
    <property type="entry name" value="RBD_domain_sf"/>
</dbReference>
<feature type="compositionally biased region" description="Low complexity" evidence="3">
    <location>
        <begin position="249"/>
        <end position="291"/>
    </location>
</feature>
<feature type="compositionally biased region" description="Low complexity" evidence="3">
    <location>
        <begin position="604"/>
        <end position="615"/>
    </location>
</feature>
<feature type="compositionally biased region" description="Polar residues" evidence="3">
    <location>
        <begin position="293"/>
        <end position="313"/>
    </location>
</feature>
<feature type="compositionally biased region" description="Polar residues" evidence="3">
    <location>
        <begin position="636"/>
        <end position="649"/>
    </location>
</feature>
<dbReference type="GO" id="GO:0016973">
    <property type="term" value="P:poly(A)+ mRNA export from nucleus"/>
    <property type="evidence" value="ECO:0007669"/>
    <property type="project" value="TreeGrafter"/>
</dbReference>
<dbReference type="GO" id="GO:1990904">
    <property type="term" value="C:ribonucleoprotein complex"/>
    <property type="evidence" value="ECO:0007669"/>
    <property type="project" value="TreeGrafter"/>
</dbReference>
<feature type="compositionally biased region" description="Polar residues" evidence="3">
    <location>
        <begin position="10"/>
        <end position="23"/>
    </location>
</feature>
<evidence type="ECO:0000256" key="2">
    <source>
        <dbReference type="PROSITE-ProRule" id="PRU00176"/>
    </source>
</evidence>
<organism evidence="5 6">
    <name type="scientific">Candidozyma haemuli</name>
    <dbReference type="NCBI Taxonomy" id="45357"/>
    <lineage>
        <taxon>Eukaryota</taxon>
        <taxon>Fungi</taxon>
        <taxon>Dikarya</taxon>
        <taxon>Ascomycota</taxon>
        <taxon>Saccharomycotina</taxon>
        <taxon>Pichiomycetes</taxon>
        <taxon>Metschnikowiaceae</taxon>
        <taxon>Candidozyma</taxon>
    </lineage>
</organism>
<evidence type="ECO:0000256" key="3">
    <source>
        <dbReference type="SAM" id="MobiDB-lite"/>
    </source>
</evidence>
<dbReference type="Gene3D" id="3.30.70.330">
    <property type="match status" value="1"/>
</dbReference>
<dbReference type="GO" id="GO:0003729">
    <property type="term" value="F:mRNA binding"/>
    <property type="evidence" value="ECO:0007669"/>
    <property type="project" value="TreeGrafter"/>
</dbReference>
<keyword evidence="6" id="KW-1185">Reference proteome</keyword>
<dbReference type="CDD" id="cd00590">
    <property type="entry name" value="RRM_SF"/>
    <property type="match status" value="1"/>
</dbReference>
<feature type="region of interest" description="Disordered" evidence="3">
    <location>
        <begin position="433"/>
        <end position="457"/>
    </location>
</feature>
<dbReference type="OrthoDB" id="1099063at2759"/>
<dbReference type="PANTHER" id="PTHR23003">
    <property type="entry name" value="RNA RECOGNITION MOTIF RRM DOMAIN CONTAINING PROTEIN"/>
    <property type="match status" value="1"/>
</dbReference>
<sequence length="666" mass="72215">MDGYSPSPNPSFAESQTGSGSESHITDPHSLNVMPTLPNVLVLDNLPPDTSHTDLEKLIHSRLPSKDVSDNLRYHILDFQDTHASVELASSDSAHAVAESLDGESLSGCTISCSVLENPSLAVPASDPALSATPTPPPMGSMNPFFYMPPMYPVDYGYYGSQVPPNMPHGHGLFSRPPSTGQLHPGIPVQPHPGAPGLHRVPSVGSVSGMPNGPYGHPYGYYSGSDLPGMNMGYGHGQGMGPGSGYAPSYPSSRRSSTKSNSNFSRNRSSRNSSISLNRQNSSNSSFRRGSYPSRQSSMTSLPGRTNSVQSSEFGKDQDNGLSDFPVTESPVNEEVAEENEDEVDEEGMICVDDENGQRMRVNPRRLFVGNIPFNSTWPTLKNFLVNKAEELEPNNDIDILKVEIPMQQPREQSDTSTMGSYYYLATLSQQLQSGPGGSVPHAPPSHGTDNRGTTGQRGLSRGFAIVTTGNKQSSEKLIKHFNNMEFENRPMTVRFDRFPNFNNYVLQQLYPGHKGSYGGGKNKPGFLTNLAFERNSFQQKYYYGSTPQFQPMAPPFLGGQYYPPNRSYHRGGSRSGRGGATSDASINEKPEDDPKQALSVPESDLGSSSNSGSGHRSRKPAKMSMSDLGPPLQEIEQTITEAPQNQGDASKARELVDFVGDASEE</sequence>
<dbReference type="RefSeq" id="XP_025341069.1">
    <property type="nucleotide sequence ID" value="XM_025485604.1"/>
</dbReference>
<dbReference type="GO" id="GO:0005737">
    <property type="term" value="C:cytoplasm"/>
    <property type="evidence" value="ECO:0007669"/>
    <property type="project" value="TreeGrafter"/>
</dbReference>
<accession>A0A2V1AQH6</accession>
<keyword evidence="1 2" id="KW-0694">RNA-binding</keyword>
<evidence type="ECO:0000313" key="5">
    <source>
        <dbReference type="EMBL" id="PVH20129.1"/>
    </source>
</evidence>
<evidence type="ECO:0000256" key="1">
    <source>
        <dbReference type="ARBA" id="ARBA00022884"/>
    </source>
</evidence>
<feature type="compositionally biased region" description="Basic and acidic residues" evidence="3">
    <location>
        <begin position="587"/>
        <end position="596"/>
    </location>
</feature>
<reference evidence="5 6" key="1">
    <citation type="submission" date="2017-12" db="EMBL/GenBank/DDBJ databases">
        <title>Genome Sequence of a Multidrug-Resistant Candida haemulonii Isolate from a Patient with Chronic Leg Ulcers in Israel.</title>
        <authorList>
            <person name="Chow N.A."/>
            <person name="Gade L."/>
            <person name="Batra D."/>
            <person name="Rowe L.A."/>
            <person name="Ben-Ami R."/>
            <person name="Loparev V.N."/>
            <person name="Litvintseva A.P."/>
        </authorList>
    </citation>
    <scope>NUCLEOTIDE SEQUENCE [LARGE SCALE GENOMIC DNA]</scope>
    <source>
        <strain evidence="5 6">B11899</strain>
    </source>
</reference>
<feature type="region of interest" description="Disordered" evidence="3">
    <location>
        <begin position="555"/>
        <end position="666"/>
    </location>
</feature>
<dbReference type="PROSITE" id="PS50102">
    <property type="entry name" value="RRM"/>
    <property type="match status" value="1"/>
</dbReference>
<feature type="region of interest" description="Disordered" evidence="3">
    <location>
        <begin position="1"/>
        <end position="31"/>
    </location>
</feature>
<proteinExistence type="predicted"/>
<dbReference type="VEuPathDB" id="FungiDB:CXQ85_001909"/>
<feature type="compositionally biased region" description="Acidic residues" evidence="3">
    <location>
        <begin position="335"/>
        <end position="346"/>
    </location>
</feature>
<dbReference type="GO" id="GO:0005634">
    <property type="term" value="C:nucleus"/>
    <property type="evidence" value="ECO:0007669"/>
    <property type="project" value="TreeGrafter"/>
</dbReference>
<dbReference type="AlphaFoldDB" id="A0A2V1AQH6"/>
<dbReference type="SMART" id="SM00360">
    <property type="entry name" value="RRM"/>
    <property type="match status" value="2"/>
</dbReference>
<dbReference type="GO" id="GO:0071028">
    <property type="term" value="P:nuclear mRNA surveillance"/>
    <property type="evidence" value="ECO:0007669"/>
    <property type="project" value="TreeGrafter"/>
</dbReference>
<dbReference type="PANTHER" id="PTHR23003:SF3">
    <property type="entry name" value="FI21236P1-RELATED"/>
    <property type="match status" value="1"/>
</dbReference>
<dbReference type="InterPro" id="IPR050374">
    <property type="entry name" value="RRT5_SRSF_SR"/>
</dbReference>
<dbReference type="Proteomes" id="UP000244309">
    <property type="component" value="Unassembled WGS sequence"/>
</dbReference>
<dbReference type="EMBL" id="PKFO01000003">
    <property type="protein sequence ID" value="PVH20129.1"/>
    <property type="molecule type" value="Genomic_DNA"/>
</dbReference>
<feature type="region of interest" description="Disordered" evidence="3">
    <location>
        <begin position="244"/>
        <end position="346"/>
    </location>
</feature>
<dbReference type="InterPro" id="IPR012677">
    <property type="entry name" value="Nucleotide-bd_a/b_plait_sf"/>
</dbReference>
<dbReference type="InterPro" id="IPR000504">
    <property type="entry name" value="RRM_dom"/>
</dbReference>
<dbReference type="SUPFAM" id="SSF54928">
    <property type="entry name" value="RNA-binding domain, RBD"/>
    <property type="match status" value="2"/>
</dbReference>
<gene>
    <name evidence="5" type="ORF">CXQ85_001909</name>
</gene>
<protein>
    <recommendedName>
        <fullName evidence="4">RRM domain-containing protein</fullName>
    </recommendedName>
</protein>
<comment type="caution">
    <text evidence="5">The sequence shown here is derived from an EMBL/GenBank/DDBJ whole genome shotgun (WGS) entry which is preliminary data.</text>
</comment>